<sequence length="363" mass="41727">MASSATSISPPAIDETIPNLIDEIQARSPRSALIAEKVERAKADWDVGNYQTLIQTLEEYVPLDLMDLAMSTFNLVRIPFQTQRPVEDRFAGCTLRGRIELTSAWTIALYFTDTLGDWGKFREFLELADKIRQLATAYCCVPNPQSFWQRLDHIWEENPPLSVPQEDAHLLPSPRRSVAGIVRRVLMRNLERNPPGQPPTDLEGEPINAELFHNALRMNWEEERAQRSSHLASLHRRGAINLSECRSIILEWQNYWQPINEFHWAVLRVRGISICGRLNLDEVQEGRLLGELDWMSNYELGVQGYALCLPQEGEDYYDRQFLVQITRSRRQVTTFFSQVDGDDANFADGWFQRFPAALPPLQG</sequence>
<comment type="caution">
    <text evidence="1">The sequence shown here is derived from an EMBL/GenBank/DDBJ whole genome shotgun (WGS) entry which is preliminary data.</text>
</comment>
<accession>A0A3M2RXT3</accession>
<dbReference type="Proteomes" id="UP000277212">
    <property type="component" value="Unassembled WGS sequence"/>
</dbReference>
<evidence type="ECO:0000313" key="1">
    <source>
        <dbReference type="EMBL" id="RMJ10098.1"/>
    </source>
</evidence>
<keyword evidence="2" id="KW-1185">Reference proteome</keyword>
<reference evidence="1 2" key="1">
    <citation type="submission" date="2017-06" db="EMBL/GenBank/DDBJ databases">
        <title>Comparative genomic analysis of Ambrosia Fusariam Clade fungi.</title>
        <authorList>
            <person name="Stajich J.E."/>
            <person name="Carrillo J."/>
            <person name="Kijimoto T."/>
            <person name="Eskalen A."/>
            <person name="O'Donnell K."/>
            <person name="Kasson M."/>
        </authorList>
    </citation>
    <scope>NUCLEOTIDE SEQUENCE [LARGE SCALE GENOMIC DNA]</scope>
    <source>
        <strain evidence="1">UCR3666</strain>
    </source>
</reference>
<evidence type="ECO:0000313" key="2">
    <source>
        <dbReference type="Proteomes" id="UP000277212"/>
    </source>
</evidence>
<dbReference type="EMBL" id="NKUJ01000216">
    <property type="protein sequence ID" value="RMJ10098.1"/>
    <property type="molecule type" value="Genomic_DNA"/>
</dbReference>
<name>A0A3M2RXT3_9HYPO</name>
<gene>
    <name evidence="1" type="ORF">CDV36_010293</name>
</gene>
<dbReference type="AlphaFoldDB" id="A0A3M2RXT3"/>
<proteinExistence type="predicted"/>
<dbReference type="OrthoDB" id="4923501at2759"/>
<protein>
    <submittedName>
        <fullName evidence="1">Uncharacterized protein</fullName>
    </submittedName>
</protein>
<organism evidence="1 2">
    <name type="scientific">Fusarium kuroshium</name>
    <dbReference type="NCBI Taxonomy" id="2010991"/>
    <lineage>
        <taxon>Eukaryota</taxon>
        <taxon>Fungi</taxon>
        <taxon>Dikarya</taxon>
        <taxon>Ascomycota</taxon>
        <taxon>Pezizomycotina</taxon>
        <taxon>Sordariomycetes</taxon>
        <taxon>Hypocreomycetidae</taxon>
        <taxon>Hypocreales</taxon>
        <taxon>Nectriaceae</taxon>
        <taxon>Fusarium</taxon>
        <taxon>Fusarium solani species complex</taxon>
    </lineage>
</organism>